<evidence type="ECO:0000256" key="1">
    <source>
        <dbReference type="SAM" id="SignalP"/>
    </source>
</evidence>
<evidence type="ECO:0000313" key="3">
    <source>
        <dbReference type="Proteomes" id="UP001596456"/>
    </source>
</evidence>
<accession>A0ABW2KQ68</accession>
<dbReference type="Proteomes" id="UP001596456">
    <property type="component" value="Unassembled WGS sequence"/>
</dbReference>
<name>A0ABW2KQ68_9PROT</name>
<reference evidence="3" key="1">
    <citation type="journal article" date="2019" name="Int. J. Syst. Evol. Microbiol.">
        <title>The Global Catalogue of Microorganisms (GCM) 10K type strain sequencing project: providing services to taxonomists for standard genome sequencing and annotation.</title>
        <authorList>
            <consortium name="The Broad Institute Genomics Platform"/>
            <consortium name="The Broad Institute Genome Sequencing Center for Infectious Disease"/>
            <person name="Wu L."/>
            <person name="Ma J."/>
        </authorList>
    </citation>
    <scope>NUCLEOTIDE SEQUENCE [LARGE SCALE GENOMIC DNA]</scope>
    <source>
        <strain evidence="3">CGMCC 1.16275</strain>
    </source>
</reference>
<sequence>MNTWNPMSPWKSVASGLALLSLTALPALAAEQSGTSTVTLTNLYGVEQNGSRNPGADAACKKAFGGFVGSSMTTAWKIDSSSMMMSAEATYEGAQVRMFPLGISGTYNFMSDGVPESLAAKKINRLIFALDTSLQNPAGTVLFLMDEKDNCVLSSQPAS</sequence>
<keyword evidence="1" id="KW-0732">Signal</keyword>
<evidence type="ECO:0000313" key="2">
    <source>
        <dbReference type="EMBL" id="MFC7331570.1"/>
    </source>
</evidence>
<dbReference type="RefSeq" id="WP_377355429.1">
    <property type="nucleotide sequence ID" value="NZ_JBHTCM010000003.1"/>
</dbReference>
<protein>
    <submittedName>
        <fullName evidence="2">Uncharacterized protein</fullName>
    </submittedName>
</protein>
<gene>
    <name evidence="2" type="ORF">ACFQPS_00210</name>
</gene>
<feature type="chain" id="PRO_5047029664" evidence="1">
    <location>
        <begin position="30"/>
        <end position="159"/>
    </location>
</feature>
<feature type="signal peptide" evidence="1">
    <location>
        <begin position="1"/>
        <end position="29"/>
    </location>
</feature>
<keyword evidence="3" id="KW-1185">Reference proteome</keyword>
<dbReference type="EMBL" id="JBHTCM010000003">
    <property type="protein sequence ID" value="MFC7331570.1"/>
    <property type="molecule type" value="Genomic_DNA"/>
</dbReference>
<organism evidence="2 3">
    <name type="scientific">Rhodocista pekingensis</name>
    <dbReference type="NCBI Taxonomy" id="201185"/>
    <lineage>
        <taxon>Bacteria</taxon>
        <taxon>Pseudomonadati</taxon>
        <taxon>Pseudomonadota</taxon>
        <taxon>Alphaproteobacteria</taxon>
        <taxon>Rhodospirillales</taxon>
        <taxon>Azospirillaceae</taxon>
        <taxon>Rhodocista</taxon>
    </lineage>
</organism>
<comment type="caution">
    <text evidence="2">The sequence shown here is derived from an EMBL/GenBank/DDBJ whole genome shotgun (WGS) entry which is preliminary data.</text>
</comment>
<proteinExistence type="predicted"/>